<dbReference type="PANTHER" id="PTHR13329:SF2">
    <property type="entry name" value="SMALL RIBOSOMAL SUBUNIT PROTEIN MS40"/>
    <property type="match status" value="1"/>
</dbReference>
<gene>
    <name evidence="11" type="primary">MRPS18B</name>
</gene>
<evidence type="ECO:0000313" key="11">
    <source>
        <dbReference type="Ensembl" id="ENSDCDP00010047939.1"/>
    </source>
</evidence>
<keyword evidence="7" id="KW-0687">Ribonucleoprotein</keyword>
<keyword evidence="4" id="KW-0809">Transit peptide</keyword>
<comment type="similarity">
    <text evidence="2">Belongs to the bacterial ribosomal protein bS18 family. Mitochondrion-specific ribosomal protein mS40 subfamily.</text>
</comment>
<dbReference type="Proteomes" id="UP000694580">
    <property type="component" value="Chromosome 20"/>
</dbReference>
<dbReference type="GO" id="GO:0003735">
    <property type="term" value="F:structural constituent of ribosome"/>
    <property type="evidence" value="ECO:0007669"/>
    <property type="project" value="InterPro"/>
</dbReference>
<dbReference type="Ensembl" id="ENSDCDT00010058192.1">
    <property type="protein sequence ID" value="ENSDCDP00010047939.1"/>
    <property type="gene ID" value="ENSDCDG00010028913.1"/>
</dbReference>
<dbReference type="GO" id="GO:0032543">
    <property type="term" value="P:mitochondrial translation"/>
    <property type="evidence" value="ECO:0007669"/>
    <property type="project" value="InterPro"/>
</dbReference>
<dbReference type="PANTHER" id="PTHR13329">
    <property type="entry name" value="MITOCHONDRIAL RIBOSOMAL PROTEIN S18B"/>
    <property type="match status" value="1"/>
</dbReference>
<evidence type="ECO:0000256" key="4">
    <source>
        <dbReference type="ARBA" id="ARBA00022946"/>
    </source>
</evidence>
<dbReference type="GeneID" id="114770545"/>
<dbReference type="AlphaFoldDB" id="A0AAY4DRU7"/>
<evidence type="ECO:0000256" key="7">
    <source>
        <dbReference type="ARBA" id="ARBA00023274"/>
    </source>
</evidence>
<name>A0AAY4DRU7_9TELE</name>
<sequence length="244" mass="27580">MAASLRGVGRMFCGTCSVFLRDVRKGCSTSRKTWTQTGFPCLMSTKLLHSTRPSWCENAASETLAAASRYKDAPWEYLQSEEYTERYGSNPVWSGYRRNHKGGIPPQKTRKTCIRGDKICGNPCPICRDPNIIVHYQNVKLLKQFISPHTGNVYDPTRTGVCMKQQKQLNGAIEAARDHGLLAFHVPHVEFSGEDYSNAHAAVGRTPPAPSLQAGEPWYPWYQRTEPDQLQLAKVRKLYRAYLK</sequence>
<keyword evidence="12" id="KW-1185">Reference proteome</keyword>
<organism evidence="11 12">
    <name type="scientific">Denticeps clupeoides</name>
    <name type="common">denticle herring</name>
    <dbReference type="NCBI Taxonomy" id="299321"/>
    <lineage>
        <taxon>Eukaryota</taxon>
        <taxon>Metazoa</taxon>
        <taxon>Chordata</taxon>
        <taxon>Craniata</taxon>
        <taxon>Vertebrata</taxon>
        <taxon>Euteleostomi</taxon>
        <taxon>Actinopterygii</taxon>
        <taxon>Neopterygii</taxon>
        <taxon>Teleostei</taxon>
        <taxon>Clupei</taxon>
        <taxon>Clupeiformes</taxon>
        <taxon>Denticipitoidei</taxon>
        <taxon>Denticipitidae</taxon>
        <taxon>Denticeps</taxon>
    </lineage>
</organism>
<evidence type="ECO:0000256" key="8">
    <source>
        <dbReference type="ARBA" id="ARBA00032055"/>
    </source>
</evidence>
<keyword evidence="3" id="KW-0597">Phosphoprotein</keyword>
<dbReference type="GO" id="GO:0005763">
    <property type="term" value="C:mitochondrial small ribosomal subunit"/>
    <property type="evidence" value="ECO:0007669"/>
    <property type="project" value="UniProtKB-ARBA"/>
</dbReference>
<dbReference type="FunFam" id="4.10.640.10:FF:000008">
    <property type="entry name" value="28S ribosomal protein S18b, mitochondrial"/>
    <property type="match status" value="1"/>
</dbReference>
<keyword evidence="6" id="KW-0496">Mitochondrion</keyword>
<dbReference type="SUPFAM" id="SSF46911">
    <property type="entry name" value="Ribosomal protein S18"/>
    <property type="match status" value="1"/>
</dbReference>
<evidence type="ECO:0000256" key="9">
    <source>
        <dbReference type="ARBA" id="ARBA00035130"/>
    </source>
</evidence>
<evidence type="ECO:0000256" key="1">
    <source>
        <dbReference type="ARBA" id="ARBA00004173"/>
    </source>
</evidence>
<dbReference type="InterPro" id="IPR036870">
    <property type="entry name" value="Ribosomal_bS18_sf"/>
</dbReference>
<reference evidence="11 12" key="1">
    <citation type="submission" date="2020-06" db="EMBL/GenBank/DDBJ databases">
        <authorList>
            <consortium name="Wellcome Sanger Institute Data Sharing"/>
        </authorList>
    </citation>
    <scope>NUCLEOTIDE SEQUENCE [LARGE SCALE GENOMIC DNA]</scope>
</reference>
<comment type="subcellular location">
    <subcellularLocation>
        <location evidence="1">Mitochondrion</location>
    </subcellularLocation>
</comment>
<keyword evidence="5" id="KW-0689">Ribosomal protein</keyword>
<proteinExistence type="inferred from homology"/>
<protein>
    <recommendedName>
        <fullName evidence="9">Small ribosomal subunit protein mS40</fullName>
    </recommendedName>
    <alternativeName>
        <fullName evidence="8">28S ribosomal protein S18-2, mitochondrial</fullName>
    </alternativeName>
    <alternativeName>
        <fullName evidence="10">28S ribosomal protein S18b, mitochondrial</fullName>
    </alternativeName>
</protein>
<dbReference type="GeneTree" id="ENSGT00390000010554"/>
<dbReference type="Pfam" id="PF01084">
    <property type="entry name" value="Ribosomal_S18"/>
    <property type="match status" value="1"/>
</dbReference>
<reference evidence="11" key="2">
    <citation type="submission" date="2025-08" db="UniProtKB">
        <authorList>
            <consortium name="Ensembl"/>
        </authorList>
    </citation>
    <scope>IDENTIFICATION</scope>
</reference>
<evidence type="ECO:0000256" key="5">
    <source>
        <dbReference type="ARBA" id="ARBA00022980"/>
    </source>
</evidence>
<accession>A0AAY4DRU7</accession>
<reference evidence="11" key="3">
    <citation type="submission" date="2025-09" db="UniProtKB">
        <authorList>
            <consortium name="Ensembl"/>
        </authorList>
    </citation>
    <scope>IDENTIFICATION</scope>
</reference>
<dbReference type="InterPro" id="IPR040054">
    <property type="entry name" value="MRPS18B"/>
</dbReference>
<dbReference type="Gene3D" id="4.10.640.10">
    <property type="entry name" value="Ribosomal protein S18"/>
    <property type="match status" value="1"/>
</dbReference>
<dbReference type="RefSeq" id="XP_028820388.1">
    <property type="nucleotide sequence ID" value="XM_028964555.1"/>
</dbReference>
<evidence type="ECO:0000256" key="10">
    <source>
        <dbReference type="ARBA" id="ARBA00035515"/>
    </source>
</evidence>
<evidence type="ECO:0000256" key="3">
    <source>
        <dbReference type="ARBA" id="ARBA00022553"/>
    </source>
</evidence>
<evidence type="ECO:0000256" key="6">
    <source>
        <dbReference type="ARBA" id="ARBA00023128"/>
    </source>
</evidence>
<evidence type="ECO:0000256" key="2">
    <source>
        <dbReference type="ARBA" id="ARBA00006136"/>
    </source>
</evidence>
<dbReference type="InterPro" id="IPR001648">
    <property type="entry name" value="Ribosomal_bS18"/>
</dbReference>
<evidence type="ECO:0000313" key="12">
    <source>
        <dbReference type="Proteomes" id="UP000694580"/>
    </source>
</evidence>